<dbReference type="eggNOG" id="COG3221">
    <property type="taxonomic scope" value="Bacteria"/>
</dbReference>
<dbReference type="PROSITE" id="PS51257">
    <property type="entry name" value="PROKAR_LIPOPROTEIN"/>
    <property type="match status" value="1"/>
</dbReference>
<accession>B8HU00</accession>
<dbReference type="PANTHER" id="PTHR35841">
    <property type="entry name" value="PHOSPHONATES-BINDING PERIPLASMIC PROTEIN"/>
    <property type="match status" value="1"/>
</dbReference>
<dbReference type="PANTHER" id="PTHR35841:SF1">
    <property type="entry name" value="PHOSPHONATES-BINDING PERIPLASMIC PROTEIN"/>
    <property type="match status" value="1"/>
</dbReference>
<evidence type="ECO:0008006" key="2">
    <source>
        <dbReference type="Google" id="ProtNLM"/>
    </source>
</evidence>
<dbReference type="STRING" id="395961.Cyan7425_0529"/>
<proteinExistence type="predicted"/>
<reference evidence="1" key="1">
    <citation type="submission" date="2009-01" db="EMBL/GenBank/DDBJ databases">
        <title>Complete sequence of chromosome Cyanothece sp. PCC 7425.</title>
        <authorList>
            <consortium name="US DOE Joint Genome Institute"/>
            <person name="Lucas S."/>
            <person name="Copeland A."/>
            <person name="Lapidus A."/>
            <person name="Glavina del Rio T."/>
            <person name="Dalin E."/>
            <person name="Tice H."/>
            <person name="Bruce D."/>
            <person name="Goodwin L."/>
            <person name="Pitluck S."/>
            <person name="Sims D."/>
            <person name="Meineke L."/>
            <person name="Brettin T."/>
            <person name="Detter J.C."/>
            <person name="Han C."/>
            <person name="Larimer F."/>
            <person name="Land M."/>
            <person name="Hauser L."/>
            <person name="Kyrpides N."/>
            <person name="Ovchinnikova G."/>
            <person name="Liberton M."/>
            <person name="Stoeckel J."/>
            <person name="Banerjee A."/>
            <person name="Singh A."/>
            <person name="Page L."/>
            <person name="Sato H."/>
            <person name="Zhao L."/>
            <person name="Sherman L."/>
            <person name="Pakrasi H."/>
            <person name="Richardson P."/>
        </authorList>
    </citation>
    <scope>NUCLEOTIDE SEQUENCE</scope>
    <source>
        <strain evidence="1">PCC 7425</strain>
    </source>
</reference>
<evidence type="ECO:0000313" key="1">
    <source>
        <dbReference type="EMBL" id="ACL42920.1"/>
    </source>
</evidence>
<gene>
    <name evidence="1" type="ordered locus">Cyan7425_0529</name>
</gene>
<dbReference type="KEGG" id="cyn:Cyan7425_0529"/>
<dbReference type="EMBL" id="CP001344">
    <property type="protein sequence ID" value="ACL42920.1"/>
    <property type="molecule type" value="Genomic_DNA"/>
</dbReference>
<dbReference type="AlphaFoldDB" id="B8HU00"/>
<dbReference type="HOGENOM" id="CLU_952366_0_0_3"/>
<sequence length="285" mass="31154">MFSKPSLWFSSLILLLMMGCGGDKPTQINRLSVGVVSYDQGARSLQQYEKFKGYLAERTEAVVDLEPTYNELNALDQIKRRAWTLVFAPPGLAALAIDRYQYIPLFPTQGVNDVRSVIVVAANSPIASLSDLNGAIIALGQPGSAAGYYLPLYDLYGLTLAEIRFAPTPKTVLEWIHSGQVAAGALSKDEYQRYRSQFPADALRILHTSRSSPAGVVLLGPTIEQNQQEIVTTALRQSPPAIAEDAGFIPTAPVPNYSEFIKLVNKVKPIETHVRQKPAVLTLTP</sequence>
<dbReference type="Gene3D" id="3.40.190.10">
    <property type="entry name" value="Periplasmic binding protein-like II"/>
    <property type="match status" value="2"/>
</dbReference>
<name>B8HU00_CYAP4</name>
<dbReference type="SUPFAM" id="SSF53850">
    <property type="entry name" value="Periplasmic binding protein-like II"/>
    <property type="match status" value="1"/>
</dbReference>
<protein>
    <recommendedName>
        <fullName evidence="2">Phosphonate ABC transporter, periplasmic phosphonate-binding protein</fullName>
    </recommendedName>
</protein>
<dbReference type="Pfam" id="PF12974">
    <property type="entry name" value="Phosphonate-bd"/>
    <property type="match status" value="1"/>
</dbReference>
<organism evidence="1">
    <name type="scientific">Cyanothece sp. (strain PCC 7425 / ATCC 29141)</name>
    <dbReference type="NCBI Taxonomy" id="395961"/>
    <lineage>
        <taxon>Bacteria</taxon>
        <taxon>Bacillati</taxon>
        <taxon>Cyanobacteriota</taxon>
        <taxon>Cyanophyceae</taxon>
        <taxon>Gomontiellales</taxon>
        <taxon>Cyanothecaceae</taxon>
        <taxon>Cyanothece</taxon>
    </lineage>
</organism>